<evidence type="ECO:0000256" key="1">
    <source>
        <dbReference type="ARBA" id="ARBA00022723"/>
    </source>
</evidence>
<sequence>MGLSYGGAVAILVGFVLNDLIRAITCTPFLSLSRLFDQAKTVVGTTKIPMNDIFPAMKFVEVSRQDPPISCQICQEKFDGDDQVRCLRNCVHVFHQTCLDVWIQYDKITCPLCRTPIVPDFYFLRL</sequence>
<dbReference type="AlphaFoldDB" id="A0A6D2IVK3"/>
<dbReference type="SUPFAM" id="SSF57850">
    <property type="entry name" value="RING/U-box"/>
    <property type="match status" value="1"/>
</dbReference>
<dbReference type="PANTHER" id="PTHR47662:SF1">
    <property type="entry name" value="RING-TYPE DOMAIN-CONTAINING PROTEIN"/>
    <property type="match status" value="1"/>
</dbReference>
<dbReference type="PROSITE" id="PS50089">
    <property type="entry name" value="ZF_RING_2"/>
    <property type="match status" value="1"/>
</dbReference>
<accession>A0A6D2IVK3</accession>
<dbReference type="InterPro" id="IPR001841">
    <property type="entry name" value="Znf_RING"/>
</dbReference>
<evidence type="ECO:0000259" key="5">
    <source>
        <dbReference type="PROSITE" id="PS50089"/>
    </source>
</evidence>
<keyword evidence="1" id="KW-0479">Metal-binding</keyword>
<dbReference type="Gene3D" id="3.30.40.10">
    <property type="entry name" value="Zinc/RING finger domain, C3HC4 (zinc finger)"/>
    <property type="match status" value="1"/>
</dbReference>
<dbReference type="GO" id="GO:0008270">
    <property type="term" value="F:zinc ion binding"/>
    <property type="evidence" value="ECO:0007669"/>
    <property type="project" value="UniProtKB-KW"/>
</dbReference>
<dbReference type="EMBL" id="CACVBM020001109">
    <property type="protein sequence ID" value="CAA7031681.1"/>
    <property type="molecule type" value="Genomic_DNA"/>
</dbReference>
<dbReference type="InterPro" id="IPR013083">
    <property type="entry name" value="Znf_RING/FYVE/PHD"/>
</dbReference>
<comment type="caution">
    <text evidence="6">The sequence shown here is derived from an EMBL/GenBank/DDBJ whole genome shotgun (WGS) entry which is preliminary data.</text>
</comment>
<evidence type="ECO:0000256" key="4">
    <source>
        <dbReference type="PROSITE-ProRule" id="PRU00175"/>
    </source>
</evidence>
<keyword evidence="7" id="KW-1185">Reference proteome</keyword>
<evidence type="ECO:0000256" key="2">
    <source>
        <dbReference type="ARBA" id="ARBA00022771"/>
    </source>
</evidence>
<protein>
    <recommendedName>
        <fullName evidence="5">RING-type domain-containing protein</fullName>
    </recommendedName>
</protein>
<keyword evidence="3" id="KW-0862">Zinc</keyword>
<keyword evidence="2 4" id="KW-0863">Zinc-finger</keyword>
<dbReference type="OrthoDB" id="8062037at2759"/>
<dbReference type="Pfam" id="PF13639">
    <property type="entry name" value="zf-RING_2"/>
    <property type="match status" value="1"/>
</dbReference>
<dbReference type="Proteomes" id="UP000467841">
    <property type="component" value="Unassembled WGS sequence"/>
</dbReference>
<evidence type="ECO:0000256" key="3">
    <source>
        <dbReference type="ARBA" id="ARBA00022833"/>
    </source>
</evidence>
<dbReference type="SMART" id="SM00184">
    <property type="entry name" value="RING"/>
    <property type="match status" value="1"/>
</dbReference>
<evidence type="ECO:0000313" key="6">
    <source>
        <dbReference type="EMBL" id="CAA7031681.1"/>
    </source>
</evidence>
<feature type="domain" description="RING-type" evidence="5">
    <location>
        <begin position="71"/>
        <end position="114"/>
    </location>
</feature>
<reference evidence="6" key="1">
    <citation type="submission" date="2020-01" db="EMBL/GenBank/DDBJ databases">
        <authorList>
            <person name="Mishra B."/>
        </authorList>
    </citation>
    <scope>NUCLEOTIDE SEQUENCE [LARGE SCALE GENOMIC DNA]</scope>
</reference>
<dbReference type="InterPro" id="IPR019786">
    <property type="entry name" value="Zinc_finger_PHD-type_CS"/>
</dbReference>
<proteinExistence type="predicted"/>
<evidence type="ECO:0000313" key="7">
    <source>
        <dbReference type="Proteomes" id="UP000467841"/>
    </source>
</evidence>
<organism evidence="6 7">
    <name type="scientific">Microthlaspi erraticum</name>
    <dbReference type="NCBI Taxonomy" id="1685480"/>
    <lineage>
        <taxon>Eukaryota</taxon>
        <taxon>Viridiplantae</taxon>
        <taxon>Streptophyta</taxon>
        <taxon>Embryophyta</taxon>
        <taxon>Tracheophyta</taxon>
        <taxon>Spermatophyta</taxon>
        <taxon>Magnoliopsida</taxon>
        <taxon>eudicotyledons</taxon>
        <taxon>Gunneridae</taxon>
        <taxon>Pentapetalae</taxon>
        <taxon>rosids</taxon>
        <taxon>malvids</taxon>
        <taxon>Brassicales</taxon>
        <taxon>Brassicaceae</taxon>
        <taxon>Coluteocarpeae</taxon>
        <taxon>Microthlaspi</taxon>
    </lineage>
</organism>
<gene>
    <name evidence="6" type="ORF">MERR_LOCUS18916</name>
</gene>
<name>A0A6D2IVK3_9BRAS</name>
<dbReference type="PROSITE" id="PS01359">
    <property type="entry name" value="ZF_PHD_1"/>
    <property type="match status" value="1"/>
</dbReference>
<dbReference type="PANTHER" id="PTHR47662">
    <property type="entry name" value="RING-TYPE DOMAIN-CONTAINING PROTEIN"/>
    <property type="match status" value="1"/>
</dbReference>